<dbReference type="Proteomes" id="UP000707451">
    <property type="component" value="Unassembled WGS sequence"/>
</dbReference>
<protein>
    <submittedName>
        <fullName evidence="2">Uncharacterized protein</fullName>
    </submittedName>
</protein>
<evidence type="ECO:0000256" key="1">
    <source>
        <dbReference type="SAM" id="MobiDB-lite"/>
    </source>
</evidence>
<proteinExistence type="predicted"/>
<sequence>MPRYVGDNDSAGFIETFKNRPLSSWPLLANNTLPQSLAGDVTIVGYADQQSKLAISHKNITTHAFMEAHVKNGSKREDEDIPPFYFPALHISGPDLVFYVKINGNIYPILEGSDVEKARATVSSNTIQGKMDKEHEKLVKDLAQESSNRTGSTKPQQPPRLQDYCPTGVYVRMVITYPAEIVKFQVVRPDPEPELDVLSESPSTLTTTTFHISFQSDMSSSSTDSSNISDQQQKNKLRIRPKSQK</sequence>
<evidence type="ECO:0000313" key="2">
    <source>
        <dbReference type="EMBL" id="KAG9067272.1"/>
    </source>
</evidence>
<accession>A0A9P8BVU1</accession>
<keyword evidence="3" id="KW-1185">Reference proteome</keyword>
<dbReference type="OrthoDB" id="2393824at2759"/>
<feature type="compositionally biased region" description="Basic residues" evidence="1">
    <location>
        <begin position="235"/>
        <end position="245"/>
    </location>
</feature>
<feature type="region of interest" description="Disordered" evidence="1">
    <location>
        <begin position="143"/>
        <end position="163"/>
    </location>
</feature>
<organism evidence="2 3">
    <name type="scientific">Linnemannia hyalina</name>
    <dbReference type="NCBI Taxonomy" id="64524"/>
    <lineage>
        <taxon>Eukaryota</taxon>
        <taxon>Fungi</taxon>
        <taxon>Fungi incertae sedis</taxon>
        <taxon>Mucoromycota</taxon>
        <taxon>Mortierellomycotina</taxon>
        <taxon>Mortierellomycetes</taxon>
        <taxon>Mortierellales</taxon>
        <taxon>Mortierellaceae</taxon>
        <taxon>Linnemannia</taxon>
    </lineage>
</organism>
<reference evidence="2" key="1">
    <citation type="submission" date="2021-06" db="EMBL/GenBank/DDBJ databases">
        <title>Genome Sequence of Mortierella hyaline Strain SCG-10, a Cold-Adapted, Nitrate-Reducing Fungus Isolated from Soil in Minnesota, USA.</title>
        <authorList>
            <person name="Aldossari N."/>
        </authorList>
    </citation>
    <scope>NUCLEOTIDE SEQUENCE</scope>
    <source>
        <strain evidence="2">SCG-10</strain>
    </source>
</reference>
<feature type="region of interest" description="Disordered" evidence="1">
    <location>
        <begin position="216"/>
        <end position="245"/>
    </location>
</feature>
<dbReference type="EMBL" id="JAHRHY010000008">
    <property type="protein sequence ID" value="KAG9067272.1"/>
    <property type="molecule type" value="Genomic_DNA"/>
</dbReference>
<comment type="caution">
    <text evidence="2">The sequence shown here is derived from an EMBL/GenBank/DDBJ whole genome shotgun (WGS) entry which is preliminary data.</text>
</comment>
<dbReference type="AlphaFoldDB" id="A0A9P8BVU1"/>
<gene>
    <name evidence="2" type="ORF">KI688_012054</name>
</gene>
<feature type="compositionally biased region" description="Low complexity" evidence="1">
    <location>
        <begin position="216"/>
        <end position="232"/>
    </location>
</feature>
<feature type="compositionally biased region" description="Polar residues" evidence="1">
    <location>
        <begin position="144"/>
        <end position="155"/>
    </location>
</feature>
<evidence type="ECO:0000313" key="3">
    <source>
        <dbReference type="Proteomes" id="UP000707451"/>
    </source>
</evidence>
<name>A0A9P8BVU1_9FUNG</name>